<proteinExistence type="inferred from homology"/>
<dbReference type="AlphaFoldDB" id="A0AAE3ED71"/>
<accession>A0AAE3ED71</accession>
<dbReference type="PROSITE" id="PS00941">
    <property type="entry name" value="CARBOXYLESTERASE_B_2"/>
    <property type="match status" value="1"/>
</dbReference>
<name>A0AAE3ED71_9FIRM</name>
<dbReference type="EMBL" id="JAJEQR010000098">
    <property type="protein sequence ID" value="MCC2232769.1"/>
    <property type="molecule type" value="Genomic_DNA"/>
</dbReference>
<dbReference type="InterPro" id="IPR002018">
    <property type="entry name" value="CarbesteraseB"/>
</dbReference>
<dbReference type="Proteomes" id="UP001198182">
    <property type="component" value="Unassembled WGS sequence"/>
</dbReference>
<reference evidence="5" key="1">
    <citation type="submission" date="2021-10" db="EMBL/GenBank/DDBJ databases">
        <title>Anaerobic single-cell dispensing facilitates the cultivation of human gut bacteria.</title>
        <authorList>
            <person name="Afrizal A."/>
        </authorList>
    </citation>
    <scope>NUCLEOTIDE SEQUENCE</scope>
    <source>
        <strain evidence="5">CLA-AA-H215</strain>
    </source>
</reference>
<dbReference type="InterPro" id="IPR019819">
    <property type="entry name" value="Carboxylesterase_B_CS"/>
</dbReference>
<dbReference type="PROSITE" id="PS00122">
    <property type="entry name" value="CARBOXYLESTERASE_B_1"/>
    <property type="match status" value="1"/>
</dbReference>
<evidence type="ECO:0000256" key="1">
    <source>
        <dbReference type="ARBA" id="ARBA00005964"/>
    </source>
</evidence>
<gene>
    <name evidence="5" type="ORF">LKD81_17555</name>
</gene>
<dbReference type="SUPFAM" id="SSF53474">
    <property type="entry name" value="alpha/beta-Hydrolases"/>
    <property type="match status" value="1"/>
</dbReference>
<sequence>MSDVKIVKIETGFLSGKLSEDQQVRMFFGVPYAKPPVGDLRWRAPQPAEPWEGVRDARFRGNVDMHRRPSMKSFYGKEFDQMEYPRSEDCLYLNIWAPKEVSETEKYPIALYFHGGDSHMNKAIFDGEGFAQNGVIMIGVGFRCGVFAGLCHPTLSKEAEEECGCYTSGNYGLLDQIAAVNWAIRNAEAFGGDPERVSVFGQSAGATAVQRLISTPLLKGKLFGAVMQSAGGMDPRYMAVESTIEKSEAYVLEKFQQLGIFSIEEARKVPAETLLDVFSAGPDENMAYLSPKPDGYSLLYSPDETGYRGAWLDEVHVMIGTTKHEGFAFSYPNTTEESFKNFVKHSYGDQWEKYWEAVQVSGDEVARHVRRQDSGDIKMATCYSWVQRQNELGKPAPYVYMFTKEAPGEEGVGAFHSGEHAYVFQAMDKVAWRKYNDSDRFLSMVMSTYWANFFKTGNPNGEGLPVWETTTDFKNDPWVMELGYRLGMVRPPQTKVSDFIKDFVLGFYENR</sequence>
<keyword evidence="6" id="KW-1185">Reference proteome</keyword>
<comment type="similarity">
    <text evidence="1 3">Belongs to the type-B carboxylesterase/lipase family.</text>
</comment>
<dbReference type="Pfam" id="PF00135">
    <property type="entry name" value="COesterase"/>
    <property type="match status" value="1"/>
</dbReference>
<evidence type="ECO:0000256" key="2">
    <source>
        <dbReference type="ARBA" id="ARBA00022801"/>
    </source>
</evidence>
<evidence type="ECO:0000313" key="6">
    <source>
        <dbReference type="Proteomes" id="UP001198182"/>
    </source>
</evidence>
<dbReference type="InterPro" id="IPR029058">
    <property type="entry name" value="AB_hydrolase_fold"/>
</dbReference>
<dbReference type="GO" id="GO:0016787">
    <property type="term" value="F:hydrolase activity"/>
    <property type="evidence" value="ECO:0007669"/>
    <property type="project" value="UniProtKB-KW"/>
</dbReference>
<keyword evidence="2 3" id="KW-0378">Hydrolase</keyword>
<comment type="caution">
    <text evidence="5">The sequence shown here is derived from an EMBL/GenBank/DDBJ whole genome shotgun (WGS) entry which is preliminary data.</text>
</comment>
<dbReference type="RefSeq" id="WP_308455154.1">
    <property type="nucleotide sequence ID" value="NZ_JAJEQR010000098.1"/>
</dbReference>
<organism evidence="5 6">
    <name type="scientific">Hominifimenecus microfluidus</name>
    <dbReference type="NCBI Taxonomy" id="2885348"/>
    <lineage>
        <taxon>Bacteria</taxon>
        <taxon>Bacillati</taxon>
        <taxon>Bacillota</taxon>
        <taxon>Clostridia</taxon>
        <taxon>Lachnospirales</taxon>
        <taxon>Lachnospiraceae</taxon>
        <taxon>Hominifimenecus</taxon>
    </lineage>
</organism>
<evidence type="ECO:0000256" key="3">
    <source>
        <dbReference type="RuleBase" id="RU361235"/>
    </source>
</evidence>
<protein>
    <recommendedName>
        <fullName evidence="3">Carboxylic ester hydrolase</fullName>
        <ecNumber evidence="3">3.1.1.-</ecNumber>
    </recommendedName>
</protein>
<evidence type="ECO:0000313" key="5">
    <source>
        <dbReference type="EMBL" id="MCC2232769.1"/>
    </source>
</evidence>
<dbReference type="InterPro" id="IPR050309">
    <property type="entry name" value="Type-B_Carboxylest/Lipase"/>
</dbReference>
<dbReference type="Gene3D" id="3.40.50.1820">
    <property type="entry name" value="alpha/beta hydrolase"/>
    <property type="match status" value="1"/>
</dbReference>
<dbReference type="EC" id="3.1.1.-" evidence="3"/>
<feature type="domain" description="Carboxylesterase type B" evidence="4">
    <location>
        <begin position="5"/>
        <end position="485"/>
    </location>
</feature>
<dbReference type="PANTHER" id="PTHR11559">
    <property type="entry name" value="CARBOXYLESTERASE"/>
    <property type="match status" value="1"/>
</dbReference>
<evidence type="ECO:0000259" key="4">
    <source>
        <dbReference type="Pfam" id="PF00135"/>
    </source>
</evidence>
<dbReference type="InterPro" id="IPR019826">
    <property type="entry name" value="Carboxylesterase_B_AS"/>
</dbReference>